<feature type="compositionally biased region" description="Low complexity" evidence="2">
    <location>
        <begin position="545"/>
        <end position="560"/>
    </location>
</feature>
<protein>
    <recommendedName>
        <fullName evidence="4">PpiC domain-containing protein</fullName>
    </recommendedName>
</protein>
<dbReference type="Pfam" id="PF13145">
    <property type="entry name" value="Rotamase_2"/>
    <property type="match status" value="1"/>
</dbReference>
<dbReference type="AlphaFoldDB" id="A7HM67"/>
<dbReference type="InterPro" id="IPR027304">
    <property type="entry name" value="Trigger_fact/SurA_dom_sf"/>
</dbReference>
<evidence type="ECO:0000256" key="2">
    <source>
        <dbReference type="SAM" id="MobiDB-lite"/>
    </source>
</evidence>
<name>A7HM67_FERNB</name>
<organism evidence="5 6">
    <name type="scientific">Fervidobacterium nodosum (strain ATCC 35602 / DSM 5306 / Rt17-B1)</name>
    <dbReference type="NCBI Taxonomy" id="381764"/>
    <lineage>
        <taxon>Bacteria</taxon>
        <taxon>Thermotogati</taxon>
        <taxon>Thermotogota</taxon>
        <taxon>Thermotogae</taxon>
        <taxon>Thermotogales</taxon>
        <taxon>Fervidobacteriaceae</taxon>
        <taxon>Fervidobacterium</taxon>
    </lineage>
</organism>
<keyword evidence="3" id="KW-0812">Transmembrane</keyword>
<evidence type="ECO:0000256" key="3">
    <source>
        <dbReference type="SAM" id="Phobius"/>
    </source>
</evidence>
<dbReference type="RefSeq" id="WP_011994313.1">
    <property type="nucleotide sequence ID" value="NC_009718.1"/>
</dbReference>
<feature type="region of interest" description="Disordered" evidence="2">
    <location>
        <begin position="537"/>
        <end position="560"/>
    </location>
</feature>
<reference evidence="5 6" key="1">
    <citation type="submission" date="2007-07" db="EMBL/GenBank/DDBJ databases">
        <title>Complete sequence of Fervidobacterium nodosum Rt17-B1.</title>
        <authorList>
            <consortium name="US DOE Joint Genome Institute"/>
            <person name="Copeland A."/>
            <person name="Lucas S."/>
            <person name="Lapidus A."/>
            <person name="Barry K."/>
            <person name="Glavina del Rio T."/>
            <person name="Dalin E."/>
            <person name="Tice H."/>
            <person name="Pitluck S."/>
            <person name="Saunders E."/>
            <person name="Brettin T."/>
            <person name="Bruce D."/>
            <person name="Detter J.C."/>
            <person name="Han C."/>
            <person name="Schmutz J."/>
            <person name="Larimer F."/>
            <person name="Land M."/>
            <person name="Hauser L."/>
            <person name="Kyrpides N."/>
            <person name="Mikhailova N."/>
            <person name="Nelson K."/>
            <person name="Gogarten J.P."/>
            <person name="Noll K."/>
            <person name="Richardson P."/>
        </authorList>
    </citation>
    <scope>NUCLEOTIDE SEQUENCE [LARGE SCALE GENOMIC DNA]</scope>
    <source>
        <strain evidence="6">ATCC 35602 / DSM 5306 / Rt17-B1</strain>
    </source>
</reference>
<dbReference type="HOGENOM" id="CLU_030639_0_0_0"/>
<keyword evidence="1" id="KW-0175">Coiled coil</keyword>
<reference evidence="5 6" key="2">
    <citation type="journal article" date="2009" name="Proc. Natl. Acad. Sci. U.S.A.">
        <title>On the chimeric nature, thermophilic origin, and phylogenetic placement of the Thermotogales.</title>
        <authorList>
            <person name="Zhaxybayeva O."/>
            <person name="Swithers K.S."/>
            <person name="Lapierre P."/>
            <person name="Fournier G.P."/>
            <person name="Bickhart D.M."/>
            <person name="DeBoy R.T."/>
            <person name="Nelson K.E."/>
            <person name="Nesbo C.L."/>
            <person name="Doolittle W.F."/>
            <person name="Gogarten J.P."/>
            <person name="Noll K.M."/>
        </authorList>
    </citation>
    <scope>NUCLEOTIDE SEQUENCE [LARGE SCALE GENOMIC DNA]</scope>
    <source>
        <strain evidence="6">ATCC 35602 / DSM 5306 / Rt17-B1</strain>
    </source>
</reference>
<dbReference type="GO" id="GO:0003755">
    <property type="term" value="F:peptidyl-prolyl cis-trans isomerase activity"/>
    <property type="evidence" value="ECO:0007669"/>
    <property type="project" value="InterPro"/>
</dbReference>
<dbReference type="SUPFAM" id="SSF109998">
    <property type="entry name" value="Triger factor/SurA peptide-binding domain-like"/>
    <property type="match status" value="1"/>
</dbReference>
<sequence length="560" mass="64681">MSKESKDVKVRKTIKRWQEIFIWIVAIAFVAGIALWALAVNYAPGAKKVKRTIEETVGYLTISGEPSKDQSYWVFPEEVEQKYGDLLAAYGNPQIDPVIEEPYVKTLIAVYFLNNKAMLYYAKVNDIKADKKKLDEEVKKEMDNIKKDQAKSQQIKAQYGSLSNYEKEFRKNKEQELIISAVKEKLGAISEDEIKKYYNENKNDIVQKYTKAEVEYATFNSKDEMENFVKLATEKGVTQAASELSVTLSPYTLQKGTLPEELEKEIFDATSTLVSLPYNNSFFVFNVKSVQKADTYENFVKTDGYTEVRTELINKKFSDNFKKWKDENKVSFELRDPVYKAWYKALSSENKDLLSVYKEFYEQLFDEKGEVRTDIANEQKAAFLVVADRIVESTDTALEKVKEDVKGFERKIVSSIYEATKGSSKEILRRMKEYNPENKQIAFDYYSKLYDEIKPYLSIGGAQYVMNQLFEVYQGFADLADSTSTELNIRADSIYKLYDMNKALDEPKVAKQYLTKLKEIKPDYSLDFEKAEKELDEMIKQQEASQQSTNTTNESTNTGK</sequence>
<dbReference type="eggNOG" id="COG0760">
    <property type="taxonomic scope" value="Bacteria"/>
</dbReference>
<evidence type="ECO:0000313" key="6">
    <source>
        <dbReference type="Proteomes" id="UP000002415"/>
    </source>
</evidence>
<dbReference type="OrthoDB" id="14196at2"/>
<evidence type="ECO:0000259" key="4">
    <source>
        <dbReference type="Pfam" id="PF13145"/>
    </source>
</evidence>
<evidence type="ECO:0000256" key="1">
    <source>
        <dbReference type="SAM" id="Coils"/>
    </source>
</evidence>
<keyword evidence="6" id="KW-1185">Reference proteome</keyword>
<keyword evidence="3" id="KW-1133">Transmembrane helix</keyword>
<dbReference type="EMBL" id="CP000771">
    <property type="protein sequence ID" value="ABS61000.1"/>
    <property type="molecule type" value="Genomic_DNA"/>
</dbReference>
<dbReference type="KEGG" id="fno:Fnod_1153"/>
<dbReference type="Proteomes" id="UP000002415">
    <property type="component" value="Chromosome"/>
</dbReference>
<feature type="transmembrane region" description="Helical" evidence="3">
    <location>
        <begin position="20"/>
        <end position="43"/>
    </location>
</feature>
<gene>
    <name evidence="5" type="ordered locus">Fnod_1153</name>
</gene>
<accession>A7HM67</accession>
<feature type="domain" description="PpiC" evidence="4">
    <location>
        <begin position="189"/>
        <end position="295"/>
    </location>
</feature>
<proteinExistence type="predicted"/>
<dbReference type="InterPro" id="IPR000297">
    <property type="entry name" value="PPIase_PpiC"/>
</dbReference>
<evidence type="ECO:0000313" key="5">
    <source>
        <dbReference type="EMBL" id="ABS61000.1"/>
    </source>
</evidence>
<feature type="coiled-coil region" evidence="1">
    <location>
        <begin position="124"/>
        <end position="151"/>
    </location>
</feature>
<keyword evidence="3" id="KW-0472">Membrane</keyword>
<dbReference type="STRING" id="381764.Fnod_1153"/>